<gene>
    <name evidence="1" type="ordered locus">Cyan7822_6149</name>
</gene>
<dbReference type="KEGG" id="cyj:Cyan7822_6149"/>
<keyword evidence="1" id="KW-0614">Plasmid</keyword>
<dbReference type="AlphaFoldDB" id="E0ULZ7"/>
<proteinExistence type="predicted"/>
<dbReference type="HOGENOM" id="CLU_029768_0_0_3"/>
<dbReference type="EMBL" id="CP002199">
    <property type="protein sequence ID" value="ADN17977.1"/>
    <property type="molecule type" value="Genomic_DNA"/>
</dbReference>
<reference evidence="2" key="1">
    <citation type="journal article" date="2011" name="MBio">
        <title>Novel metabolic attributes of the genus Cyanothece, comprising a group of unicellular nitrogen-fixing Cyanobacteria.</title>
        <authorList>
            <person name="Bandyopadhyay A."/>
            <person name="Elvitigala T."/>
            <person name="Welsh E."/>
            <person name="Stockel J."/>
            <person name="Liberton M."/>
            <person name="Min H."/>
            <person name="Sherman L.A."/>
            <person name="Pakrasi H.B."/>
        </authorList>
    </citation>
    <scope>NUCLEOTIDE SEQUENCE [LARGE SCALE GENOMIC DNA]</scope>
    <source>
        <strain evidence="2">PCC 7822</strain>
        <plasmid evidence="2">Cy782201</plasmid>
    </source>
</reference>
<evidence type="ECO:0008006" key="3">
    <source>
        <dbReference type="Google" id="ProtNLM"/>
    </source>
</evidence>
<dbReference type="Proteomes" id="UP000008206">
    <property type="component" value="Plasmid Cy782201"/>
</dbReference>
<evidence type="ECO:0000313" key="2">
    <source>
        <dbReference type="Proteomes" id="UP000008206"/>
    </source>
</evidence>
<dbReference type="RefSeq" id="WP_013334727.1">
    <property type="nucleotide sequence ID" value="NC_014533.1"/>
</dbReference>
<accession>E0ULZ7</accession>
<name>E0ULZ7_GLOV7</name>
<evidence type="ECO:0000313" key="1">
    <source>
        <dbReference type="EMBL" id="ADN17977.1"/>
    </source>
</evidence>
<sequence>MNKIKRLILGLIAICIVIVVGLGINLKVVANPKPPELNSNLSTPELNSTLPTIVNGCSTSDMACLIPFAWQTFLALNWPTDGQGKPLEHLWDNPDAPRQWEFYQRPEEVFSPAQQPLNSPLKLDGEILLLLSKGQRLSENEPGLADSFLEPIGYPLIDQTHNYIIYDIRLNKSEANQIITNHWYNIQCLEKIQDSLKFAADNTSGYPLEIKTAWRILSYINNSTDSGQEIDESTYYTVKRTVIIPKDKVYNPKSVLSENTPVDTPVKLKLGLIGFHIAYKVPIDGLRNKKPQWVWATFEHISNSPSVPDNINLTQDQKYTLYDPLIGCLPGNCNTPIKTPYYFNVKQSPSAVDQDGKPQRPTQVVREENLSMTNFLDDKFQLATLFPELPELKETVWKNYQMRGAISVQWQYQPIPNYLANSAIETYVHEEDQSCLACHSNAKVTIEKNIDIHTDFSYLFKYNAQRWSNYHCPDS</sequence>
<protein>
    <recommendedName>
        <fullName evidence="3">Cytochrome c family protein</fullName>
    </recommendedName>
</protein>
<organism evidence="1 2">
    <name type="scientific">Gloeothece verrucosa (strain PCC 7822)</name>
    <name type="common">Cyanothece sp. (strain PCC 7822)</name>
    <dbReference type="NCBI Taxonomy" id="497965"/>
    <lineage>
        <taxon>Bacteria</taxon>
        <taxon>Bacillati</taxon>
        <taxon>Cyanobacteriota</taxon>
        <taxon>Cyanophyceae</taxon>
        <taxon>Oscillatoriophycideae</taxon>
        <taxon>Chroococcales</taxon>
        <taxon>Aphanothecaceae</taxon>
        <taxon>Gloeothece</taxon>
        <taxon>Gloeothece verrucosa</taxon>
    </lineage>
</organism>
<dbReference type="OrthoDB" id="280897at2"/>
<geneLocation type="plasmid" evidence="1 2">
    <name>Cy782201</name>
</geneLocation>
<keyword evidence="2" id="KW-1185">Reference proteome</keyword>